<reference evidence="1" key="1">
    <citation type="journal article" date="2015" name="Nature">
        <title>Complex archaea that bridge the gap between prokaryotes and eukaryotes.</title>
        <authorList>
            <person name="Spang A."/>
            <person name="Saw J.H."/>
            <person name="Jorgensen S.L."/>
            <person name="Zaremba-Niedzwiedzka K."/>
            <person name="Martijn J."/>
            <person name="Lind A.E."/>
            <person name="van Eijk R."/>
            <person name="Schleper C."/>
            <person name="Guy L."/>
            <person name="Ettema T.J."/>
        </authorList>
    </citation>
    <scope>NUCLEOTIDE SEQUENCE</scope>
</reference>
<proteinExistence type="predicted"/>
<gene>
    <name evidence="1" type="ORF">LCGC14_1672080</name>
</gene>
<evidence type="ECO:0000313" key="1">
    <source>
        <dbReference type="EMBL" id="KKM17802.1"/>
    </source>
</evidence>
<dbReference type="AlphaFoldDB" id="A0A0F9HRQ4"/>
<name>A0A0F9HRQ4_9ZZZZ</name>
<comment type="caution">
    <text evidence="1">The sequence shown here is derived from an EMBL/GenBank/DDBJ whole genome shotgun (WGS) entry which is preliminary data.</text>
</comment>
<dbReference type="EMBL" id="LAZR01014366">
    <property type="protein sequence ID" value="KKM17802.1"/>
    <property type="molecule type" value="Genomic_DNA"/>
</dbReference>
<accession>A0A0F9HRQ4</accession>
<feature type="non-terminal residue" evidence="1">
    <location>
        <position position="193"/>
    </location>
</feature>
<sequence>MPTRRVRKRRFKFSKDDLVQRALTFVTDDEAARGAEMDARAQRYAKFRQWRGQHVDSPWEDSSDAAVPDLATDSLRMMDTLFNAVHATRPAVVSKATSKAKEPQTKAIDRVLDTQLLVEAGDEWLSDLLDAFVLDGHYTVFCPWVRENRSATELRESDPIPPGEVPALHFRTLLRRSFEGAVVEPRGRSVDNP</sequence>
<organism evidence="1">
    <name type="scientific">marine sediment metagenome</name>
    <dbReference type="NCBI Taxonomy" id="412755"/>
    <lineage>
        <taxon>unclassified sequences</taxon>
        <taxon>metagenomes</taxon>
        <taxon>ecological metagenomes</taxon>
    </lineage>
</organism>
<protein>
    <submittedName>
        <fullName evidence="1">Uncharacterized protein</fullName>
    </submittedName>
</protein>